<dbReference type="InterPro" id="IPR049730">
    <property type="entry name" value="SNF2/RAD54-like_C"/>
</dbReference>
<evidence type="ECO:0000256" key="2">
    <source>
        <dbReference type="ARBA" id="ARBA00022801"/>
    </source>
</evidence>
<protein>
    <recommendedName>
        <fullName evidence="4">Helicase C-terminal domain-containing protein</fullName>
    </recommendedName>
</protein>
<dbReference type="Gene3D" id="3.40.50.300">
    <property type="entry name" value="P-loop containing nucleotide triphosphate hydrolases"/>
    <property type="match status" value="1"/>
</dbReference>
<evidence type="ECO:0000256" key="3">
    <source>
        <dbReference type="ARBA" id="ARBA00022840"/>
    </source>
</evidence>
<organism evidence="5 6">
    <name type="scientific">Polysphondylium violaceum</name>
    <dbReference type="NCBI Taxonomy" id="133409"/>
    <lineage>
        <taxon>Eukaryota</taxon>
        <taxon>Amoebozoa</taxon>
        <taxon>Evosea</taxon>
        <taxon>Eumycetozoa</taxon>
        <taxon>Dictyostelia</taxon>
        <taxon>Dictyosteliales</taxon>
        <taxon>Dictyosteliaceae</taxon>
        <taxon>Polysphondylium</taxon>
    </lineage>
</organism>
<accession>A0A8J4UWM2</accession>
<dbReference type="GO" id="GO:0005524">
    <property type="term" value="F:ATP binding"/>
    <property type="evidence" value="ECO:0007669"/>
    <property type="project" value="UniProtKB-KW"/>
</dbReference>
<dbReference type="PANTHER" id="PTHR45626">
    <property type="entry name" value="TRANSCRIPTION TERMINATION FACTOR 2-RELATED"/>
    <property type="match status" value="1"/>
</dbReference>
<gene>
    <name evidence="5" type="ORF">CYY_008820</name>
</gene>
<dbReference type="GO" id="GO:0006281">
    <property type="term" value="P:DNA repair"/>
    <property type="evidence" value="ECO:0007669"/>
    <property type="project" value="TreeGrafter"/>
</dbReference>
<reference evidence="5" key="1">
    <citation type="submission" date="2020-01" db="EMBL/GenBank/DDBJ databases">
        <title>Development of genomics and gene disruption for Polysphondylium violaceum indicates a role for the polyketide synthase stlB in stalk morphogenesis.</title>
        <authorList>
            <person name="Narita B."/>
            <person name="Kawabe Y."/>
            <person name="Kin K."/>
            <person name="Saito T."/>
            <person name="Gibbs R."/>
            <person name="Kuspa A."/>
            <person name="Muzny D."/>
            <person name="Queller D."/>
            <person name="Richards S."/>
            <person name="Strassman J."/>
            <person name="Sucgang R."/>
            <person name="Worley K."/>
            <person name="Schaap P."/>
        </authorList>
    </citation>
    <scope>NUCLEOTIDE SEQUENCE</scope>
    <source>
        <strain evidence="5">QSvi11</strain>
    </source>
</reference>
<name>A0A8J4UWM2_9MYCE</name>
<sequence>DDEDIIIDKKPSNLLKTITSAPDGPRLVVNPDNDNMSFLFDEKELLIPSTKIKALMDDLNTIFSSDTDTKVIIFSQWTTMLDYIEGLFVENKWKLYKDYCRFDGRISTPLKEKALRFFNREDGPRTMLISLKCGGVGLNLTRANRVFMVDPWWNVAAEEQAIDRVHRIGQNRPVFVKRYIMHNSIEQKILMLQESKSQMSNALLSDDYDPSKPLSNYKLNLEEIKLLFT</sequence>
<keyword evidence="2" id="KW-0378">Hydrolase</keyword>
<dbReference type="PROSITE" id="PS51194">
    <property type="entry name" value="HELICASE_CTER"/>
    <property type="match status" value="1"/>
</dbReference>
<dbReference type="InterPro" id="IPR027417">
    <property type="entry name" value="P-loop_NTPase"/>
</dbReference>
<comment type="caution">
    <text evidence="5">The sequence shown here is derived from an EMBL/GenBank/DDBJ whole genome shotgun (WGS) entry which is preliminary data.</text>
</comment>
<evidence type="ECO:0000313" key="5">
    <source>
        <dbReference type="EMBL" id="KAF2069855.1"/>
    </source>
</evidence>
<dbReference type="OrthoDB" id="448448at2759"/>
<dbReference type="InterPro" id="IPR050628">
    <property type="entry name" value="SNF2_RAD54_helicase_TF"/>
</dbReference>
<dbReference type="Proteomes" id="UP000695562">
    <property type="component" value="Unassembled WGS sequence"/>
</dbReference>
<dbReference type="CDD" id="cd18793">
    <property type="entry name" value="SF2_C_SNF"/>
    <property type="match status" value="1"/>
</dbReference>
<dbReference type="AlphaFoldDB" id="A0A8J4UWM2"/>
<dbReference type="PANTHER" id="PTHR45626:SF22">
    <property type="entry name" value="DNA REPAIR PROTEIN RAD5"/>
    <property type="match status" value="1"/>
</dbReference>
<dbReference type="SUPFAM" id="SSF52540">
    <property type="entry name" value="P-loop containing nucleoside triphosphate hydrolases"/>
    <property type="match status" value="1"/>
</dbReference>
<dbReference type="EMBL" id="AJWJ01000584">
    <property type="protein sequence ID" value="KAF2069855.1"/>
    <property type="molecule type" value="Genomic_DNA"/>
</dbReference>
<evidence type="ECO:0000259" key="4">
    <source>
        <dbReference type="PROSITE" id="PS51194"/>
    </source>
</evidence>
<keyword evidence="1" id="KW-0547">Nucleotide-binding</keyword>
<dbReference type="Pfam" id="PF00271">
    <property type="entry name" value="Helicase_C"/>
    <property type="match status" value="1"/>
</dbReference>
<dbReference type="SMART" id="SM00490">
    <property type="entry name" value="HELICc"/>
    <property type="match status" value="1"/>
</dbReference>
<dbReference type="GO" id="GO:0008094">
    <property type="term" value="F:ATP-dependent activity, acting on DNA"/>
    <property type="evidence" value="ECO:0007669"/>
    <property type="project" value="TreeGrafter"/>
</dbReference>
<feature type="domain" description="Helicase C-terminal" evidence="4">
    <location>
        <begin position="51"/>
        <end position="225"/>
    </location>
</feature>
<evidence type="ECO:0000256" key="1">
    <source>
        <dbReference type="ARBA" id="ARBA00022741"/>
    </source>
</evidence>
<keyword evidence="3" id="KW-0067">ATP-binding</keyword>
<dbReference type="GO" id="GO:0016787">
    <property type="term" value="F:hydrolase activity"/>
    <property type="evidence" value="ECO:0007669"/>
    <property type="project" value="UniProtKB-KW"/>
</dbReference>
<dbReference type="GO" id="GO:0005634">
    <property type="term" value="C:nucleus"/>
    <property type="evidence" value="ECO:0007669"/>
    <property type="project" value="TreeGrafter"/>
</dbReference>
<proteinExistence type="predicted"/>
<dbReference type="InterPro" id="IPR001650">
    <property type="entry name" value="Helicase_C-like"/>
</dbReference>
<feature type="non-terminal residue" evidence="5">
    <location>
        <position position="1"/>
    </location>
</feature>
<keyword evidence="6" id="KW-1185">Reference proteome</keyword>
<evidence type="ECO:0000313" key="6">
    <source>
        <dbReference type="Proteomes" id="UP000695562"/>
    </source>
</evidence>